<dbReference type="RefSeq" id="WP_218093306.1">
    <property type="nucleotide sequence ID" value="NZ_CAJVAS010000015.1"/>
</dbReference>
<keyword evidence="3 8" id="KW-0375">Hydrogen ion transport</keyword>
<dbReference type="PANTHER" id="PTHR11910">
    <property type="entry name" value="ATP SYNTHASE DELTA CHAIN"/>
    <property type="match status" value="1"/>
</dbReference>
<evidence type="ECO:0000256" key="7">
    <source>
        <dbReference type="ARBA" id="ARBA00023310"/>
    </source>
</evidence>
<keyword evidence="7 8" id="KW-0066">ATP synthesis</keyword>
<dbReference type="Proteomes" id="UP000693672">
    <property type="component" value="Unassembled WGS sequence"/>
</dbReference>
<keyword evidence="6 8" id="KW-0139">CF(1)</keyword>
<dbReference type="InterPro" id="IPR020781">
    <property type="entry name" value="ATPase_OSCP/d_CS"/>
</dbReference>
<sequence>MSQELIAAKRYAKALFEIARENKLIAEFEQQLNLVVAVLKENTDLNKIIKHPGIGSKVKSDLIQQIFGSSVSEPVLNTIQLLIERRREETLEAFAQMYSKIANEALGQASAIVYSPVQLTDAELSSIASTFSKLTGKQIRVESVLDKSLLGGIQVRIGDRLYDGSLSGKLQRLQKTLNQSQAL</sequence>
<name>A0A916K6H3_9BACL</name>
<reference evidence="9" key="1">
    <citation type="submission" date="2021-06" db="EMBL/GenBank/DDBJ databases">
        <authorList>
            <person name="Criscuolo A."/>
        </authorList>
    </citation>
    <scope>NUCLEOTIDE SEQUENCE</scope>
    <source>
        <strain evidence="9">CIP111600</strain>
    </source>
</reference>
<dbReference type="Pfam" id="PF00213">
    <property type="entry name" value="OSCP"/>
    <property type="match status" value="1"/>
</dbReference>
<keyword evidence="4 8" id="KW-0406">Ion transport</keyword>
<dbReference type="GO" id="GO:0045259">
    <property type="term" value="C:proton-transporting ATP synthase complex"/>
    <property type="evidence" value="ECO:0007669"/>
    <property type="project" value="UniProtKB-KW"/>
</dbReference>
<keyword evidence="5 8" id="KW-0472">Membrane</keyword>
<evidence type="ECO:0000256" key="5">
    <source>
        <dbReference type="ARBA" id="ARBA00023136"/>
    </source>
</evidence>
<dbReference type="GO" id="GO:0046933">
    <property type="term" value="F:proton-transporting ATP synthase activity, rotational mechanism"/>
    <property type="evidence" value="ECO:0007669"/>
    <property type="project" value="UniProtKB-UniRule"/>
</dbReference>
<dbReference type="AlphaFoldDB" id="A0A916K6H3"/>
<keyword evidence="8" id="KW-1003">Cell membrane</keyword>
<evidence type="ECO:0000256" key="4">
    <source>
        <dbReference type="ARBA" id="ARBA00023065"/>
    </source>
</evidence>
<dbReference type="EMBL" id="CAJVAS010000015">
    <property type="protein sequence ID" value="CAG7634440.1"/>
    <property type="molecule type" value="Genomic_DNA"/>
</dbReference>
<evidence type="ECO:0000256" key="1">
    <source>
        <dbReference type="ARBA" id="ARBA00004370"/>
    </source>
</evidence>
<evidence type="ECO:0000313" key="10">
    <source>
        <dbReference type="Proteomes" id="UP000693672"/>
    </source>
</evidence>
<dbReference type="HAMAP" id="MF_01416">
    <property type="entry name" value="ATP_synth_delta_bact"/>
    <property type="match status" value="1"/>
</dbReference>
<dbReference type="NCBIfam" id="TIGR01145">
    <property type="entry name" value="ATP_synt_delta"/>
    <property type="match status" value="1"/>
</dbReference>
<evidence type="ECO:0000256" key="2">
    <source>
        <dbReference type="ARBA" id="ARBA00022448"/>
    </source>
</evidence>
<comment type="similarity">
    <text evidence="8">Belongs to the ATPase delta chain family.</text>
</comment>
<organism evidence="9 10">
    <name type="scientific">Paenibacillus solanacearum</name>
    <dbReference type="NCBI Taxonomy" id="2048548"/>
    <lineage>
        <taxon>Bacteria</taxon>
        <taxon>Bacillati</taxon>
        <taxon>Bacillota</taxon>
        <taxon>Bacilli</taxon>
        <taxon>Bacillales</taxon>
        <taxon>Paenibacillaceae</taxon>
        <taxon>Paenibacillus</taxon>
    </lineage>
</organism>
<comment type="function">
    <text evidence="8">F(1)F(0) ATP synthase produces ATP from ADP in the presence of a proton or sodium gradient. F-type ATPases consist of two structural domains, F(1) containing the extramembraneous catalytic core and F(0) containing the membrane proton channel, linked together by a central stalk and a peripheral stalk. During catalysis, ATP synthesis in the catalytic domain of F(1) is coupled via a rotary mechanism of the central stalk subunits to proton translocation.</text>
</comment>
<keyword evidence="2 8" id="KW-0813">Transport</keyword>
<comment type="caution">
    <text evidence="9">The sequence shown here is derived from an EMBL/GenBank/DDBJ whole genome shotgun (WGS) entry which is preliminary data.</text>
</comment>
<proteinExistence type="inferred from homology"/>
<dbReference type="InterPro" id="IPR000711">
    <property type="entry name" value="ATPase_OSCP/dsu"/>
</dbReference>
<evidence type="ECO:0000256" key="3">
    <source>
        <dbReference type="ARBA" id="ARBA00022781"/>
    </source>
</evidence>
<protein>
    <recommendedName>
        <fullName evidence="8">ATP synthase subunit delta</fullName>
    </recommendedName>
    <alternativeName>
        <fullName evidence="8">ATP synthase F(1) sector subunit delta</fullName>
    </alternativeName>
    <alternativeName>
        <fullName evidence="8">F-type ATPase subunit delta</fullName>
        <shortName evidence="8">F-ATPase subunit delta</shortName>
    </alternativeName>
</protein>
<keyword evidence="10" id="KW-1185">Reference proteome</keyword>
<accession>A0A916K6H3</accession>
<evidence type="ECO:0000256" key="6">
    <source>
        <dbReference type="ARBA" id="ARBA00023196"/>
    </source>
</evidence>
<dbReference type="NCBIfam" id="NF004402">
    <property type="entry name" value="PRK05758.2-2"/>
    <property type="match status" value="1"/>
</dbReference>
<dbReference type="GO" id="GO:0005886">
    <property type="term" value="C:plasma membrane"/>
    <property type="evidence" value="ECO:0007669"/>
    <property type="project" value="UniProtKB-SubCell"/>
</dbReference>
<comment type="function">
    <text evidence="8">This protein is part of the stalk that links CF(0) to CF(1). It either transmits conformational changes from CF(0) to CF(1) or is implicated in proton conduction.</text>
</comment>
<comment type="subcellular location">
    <subcellularLocation>
        <location evidence="8">Cell membrane</location>
        <topology evidence="8">Peripheral membrane protein</topology>
    </subcellularLocation>
    <subcellularLocation>
        <location evidence="1">Membrane</location>
    </subcellularLocation>
</comment>
<evidence type="ECO:0000256" key="8">
    <source>
        <dbReference type="HAMAP-Rule" id="MF_01416"/>
    </source>
</evidence>
<evidence type="ECO:0000313" key="9">
    <source>
        <dbReference type="EMBL" id="CAG7634440.1"/>
    </source>
</evidence>
<dbReference type="PROSITE" id="PS00389">
    <property type="entry name" value="ATPASE_DELTA"/>
    <property type="match status" value="1"/>
</dbReference>
<gene>
    <name evidence="8 9" type="primary">atpH</name>
    <name evidence="9" type="ORF">PAESOLCIP111_03569</name>
</gene>
<dbReference type="NCBIfam" id="NF004403">
    <property type="entry name" value="PRK05758.2-4"/>
    <property type="match status" value="1"/>
</dbReference>